<evidence type="ECO:0000313" key="1">
    <source>
        <dbReference type="EMBL" id="KAK7480018.1"/>
    </source>
</evidence>
<protein>
    <submittedName>
        <fullName evidence="1">Uncharacterized protein</fullName>
    </submittedName>
</protein>
<reference evidence="1 2" key="1">
    <citation type="journal article" date="2023" name="Sci. Data">
        <title>Genome assembly of the Korean intertidal mud-creeper Batillaria attramentaria.</title>
        <authorList>
            <person name="Patra A.K."/>
            <person name="Ho P.T."/>
            <person name="Jun S."/>
            <person name="Lee S.J."/>
            <person name="Kim Y."/>
            <person name="Won Y.J."/>
        </authorList>
    </citation>
    <scope>NUCLEOTIDE SEQUENCE [LARGE SCALE GENOMIC DNA]</scope>
    <source>
        <strain evidence="1">Wonlab-2016</strain>
    </source>
</reference>
<organism evidence="1 2">
    <name type="scientific">Batillaria attramentaria</name>
    <dbReference type="NCBI Taxonomy" id="370345"/>
    <lineage>
        <taxon>Eukaryota</taxon>
        <taxon>Metazoa</taxon>
        <taxon>Spiralia</taxon>
        <taxon>Lophotrochozoa</taxon>
        <taxon>Mollusca</taxon>
        <taxon>Gastropoda</taxon>
        <taxon>Caenogastropoda</taxon>
        <taxon>Sorbeoconcha</taxon>
        <taxon>Cerithioidea</taxon>
        <taxon>Batillariidae</taxon>
        <taxon>Batillaria</taxon>
    </lineage>
</organism>
<accession>A0ABD0JYP4</accession>
<gene>
    <name evidence="1" type="ORF">BaRGS_00028751</name>
</gene>
<keyword evidence="2" id="KW-1185">Reference proteome</keyword>
<sequence>MKARVPHQTRRFSHLQPCPFPPSSQIACWTKGPSVCGHWSRLASHKACPVTAVWEIREWTTRIKKQSSRVKPIVKQALSAA</sequence>
<dbReference type="AlphaFoldDB" id="A0ABD0JYP4"/>
<dbReference type="Proteomes" id="UP001519460">
    <property type="component" value="Unassembled WGS sequence"/>
</dbReference>
<name>A0ABD0JYP4_9CAEN</name>
<comment type="caution">
    <text evidence="1">The sequence shown here is derived from an EMBL/GenBank/DDBJ whole genome shotgun (WGS) entry which is preliminary data.</text>
</comment>
<dbReference type="EMBL" id="JACVVK020000290">
    <property type="protein sequence ID" value="KAK7480018.1"/>
    <property type="molecule type" value="Genomic_DNA"/>
</dbReference>
<evidence type="ECO:0000313" key="2">
    <source>
        <dbReference type="Proteomes" id="UP001519460"/>
    </source>
</evidence>
<proteinExistence type="predicted"/>